<sequence length="659" mass="71341">MPPYPAHLPCYPRARSFTPALNPAHIPLRHHPPAFFPGYHASFCRTTYVVGDGGMATLIRISTLPDAIECSQQKNDGRSPPPSSEHKMQPAVKVEEEYSVPRKSLSKSVEAWLLRNKSRKEINDEQCDTASANEDFATIRPKMLSQWRRVRRCDNVAVDTVSTIDVRTPAPSTSLVSKEMAQRLRAADRNGETALHLAVREGDEELFKLLLSLCPALRHHRSRTGDTAALLAAAMGRQNLLKELLSGSECIRTASITFGKSLLMLSNRSLMLPTHVAAGQGNIDFLRAAVAIDVAVVHCRDEFGCTPALYAVQGGRLAALQFLIGKSKTVLHATNRTGMSLLHIACIAGHAHIVSYFLHKMGKSAVTATTRDHANAVHCAAYTGHTHILAQLLGCFSKKKRKELLGARDSRGNTPLHLAALGNFVDSVLFLIEAGAKPALLNLHHQTAREVALLRGHCGIGDAIVDHHDAMPKKRRSLAVPSPLCALVTRSVKPIADKASNGSIASAPPISSPVGVNDQIADDSRKRASMPVQCDSSAPESCGASGRCSPIAAHVHAEDHSPGSPVEIPSPSAMMKSSSFRSNGISSGYSSAGESWTDGHEFDSMPRSFASGSDFSDDKKHSDDAPWMSEGLSAVYHFLKEMAEITNEYEIKEDEFEYA</sequence>
<protein>
    <submittedName>
        <fullName evidence="2">Ankyrin repeat-containing protein</fullName>
    </submittedName>
</protein>
<feature type="region of interest" description="Disordered" evidence="1">
    <location>
        <begin position="499"/>
        <end position="518"/>
    </location>
</feature>
<dbReference type="AlphaFoldDB" id="A0A2A6D1M7"/>
<feature type="region of interest" description="Disordered" evidence="1">
    <location>
        <begin position="524"/>
        <end position="545"/>
    </location>
</feature>
<dbReference type="InterPro" id="IPR036770">
    <property type="entry name" value="Ankyrin_rpt-contain_sf"/>
</dbReference>
<dbReference type="SUPFAM" id="SSF48403">
    <property type="entry name" value="Ankyrin repeat"/>
    <property type="match status" value="1"/>
</dbReference>
<dbReference type="PROSITE" id="PS50297">
    <property type="entry name" value="ANK_REP_REGION"/>
    <property type="match status" value="2"/>
</dbReference>
<accession>A0A2A6D1M7</accession>
<feature type="compositionally biased region" description="Low complexity" evidence="1">
    <location>
        <begin position="503"/>
        <end position="513"/>
    </location>
</feature>
<dbReference type="Pfam" id="PF12796">
    <property type="entry name" value="Ank_2"/>
    <property type="match status" value="3"/>
</dbReference>
<evidence type="ECO:0000313" key="2">
    <source>
        <dbReference type="EnsemblMetazoa" id="PPA04419.1"/>
    </source>
</evidence>
<evidence type="ECO:0000256" key="1">
    <source>
        <dbReference type="SAM" id="MobiDB-lite"/>
    </source>
</evidence>
<dbReference type="PROSITE" id="PS50088">
    <property type="entry name" value="ANK_REPEAT"/>
    <property type="match status" value="2"/>
</dbReference>
<dbReference type="Proteomes" id="UP000005239">
    <property type="component" value="Unassembled WGS sequence"/>
</dbReference>
<accession>A0A8R1Y767</accession>
<feature type="region of interest" description="Disordered" evidence="1">
    <location>
        <begin position="71"/>
        <end position="96"/>
    </location>
</feature>
<feature type="compositionally biased region" description="Basic and acidic residues" evidence="1">
    <location>
        <begin position="84"/>
        <end position="96"/>
    </location>
</feature>
<dbReference type="Gene3D" id="1.25.40.20">
    <property type="entry name" value="Ankyrin repeat-containing domain"/>
    <property type="match status" value="2"/>
</dbReference>
<reference evidence="3" key="1">
    <citation type="journal article" date="2008" name="Nat. Genet.">
        <title>The Pristionchus pacificus genome provides a unique perspective on nematode lifestyle and parasitism.</title>
        <authorList>
            <person name="Dieterich C."/>
            <person name="Clifton S.W."/>
            <person name="Schuster L.N."/>
            <person name="Chinwalla A."/>
            <person name="Delehaunty K."/>
            <person name="Dinkelacker I."/>
            <person name="Fulton L."/>
            <person name="Fulton R."/>
            <person name="Godfrey J."/>
            <person name="Minx P."/>
            <person name="Mitreva M."/>
            <person name="Roeseler W."/>
            <person name="Tian H."/>
            <person name="Witte H."/>
            <person name="Yang S.P."/>
            <person name="Wilson R.K."/>
            <person name="Sommer R.J."/>
        </authorList>
    </citation>
    <scope>NUCLEOTIDE SEQUENCE [LARGE SCALE GENOMIC DNA]</scope>
    <source>
        <strain evidence="3">PS312</strain>
    </source>
</reference>
<dbReference type="PANTHER" id="PTHR24121:SF32">
    <property type="entry name" value="DEATH DOMAIN-CONTAINING PROTEIN"/>
    <property type="match status" value="1"/>
</dbReference>
<evidence type="ECO:0000313" key="3">
    <source>
        <dbReference type="Proteomes" id="UP000005239"/>
    </source>
</evidence>
<dbReference type="OrthoDB" id="10261302at2759"/>
<gene>
    <name evidence="2" type="primary">WBGene00093973</name>
</gene>
<name>A0A2A6D1M7_PRIPA</name>
<keyword evidence="3" id="KW-1185">Reference proteome</keyword>
<reference evidence="2" key="2">
    <citation type="submission" date="2022-06" db="UniProtKB">
        <authorList>
            <consortium name="EnsemblMetazoa"/>
        </authorList>
    </citation>
    <scope>IDENTIFICATION</scope>
    <source>
        <strain evidence="2">PS312</strain>
    </source>
</reference>
<proteinExistence type="predicted"/>
<dbReference type="PANTHER" id="PTHR24121">
    <property type="entry name" value="NO MECHANORECEPTOR POTENTIAL C, ISOFORM D-RELATED"/>
    <property type="match status" value="1"/>
</dbReference>
<dbReference type="EnsemblMetazoa" id="PPA04419.1">
    <property type="protein sequence ID" value="PPA04419.1"/>
    <property type="gene ID" value="WBGene00093973"/>
</dbReference>
<organism evidence="2 3">
    <name type="scientific">Pristionchus pacificus</name>
    <name type="common">Parasitic nematode worm</name>
    <dbReference type="NCBI Taxonomy" id="54126"/>
    <lineage>
        <taxon>Eukaryota</taxon>
        <taxon>Metazoa</taxon>
        <taxon>Ecdysozoa</taxon>
        <taxon>Nematoda</taxon>
        <taxon>Chromadorea</taxon>
        <taxon>Rhabditida</taxon>
        <taxon>Rhabditina</taxon>
        <taxon>Diplogasteromorpha</taxon>
        <taxon>Diplogasteroidea</taxon>
        <taxon>Neodiplogasteridae</taxon>
        <taxon>Pristionchus</taxon>
    </lineage>
</organism>
<dbReference type="InterPro" id="IPR002110">
    <property type="entry name" value="Ankyrin_rpt"/>
</dbReference>
<dbReference type="SMART" id="SM00248">
    <property type="entry name" value="ANK"/>
    <property type="match status" value="7"/>
</dbReference>